<dbReference type="EMBL" id="VUMN01000001">
    <property type="protein sequence ID" value="MSS57327.1"/>
    <property type="molecule type" value="Genomic_DNA"/>
</dbReference>
<gene>
    <name evidence="2" type="primary">gatD</name>
    <name evidence="4" type="ORF">FYJ51_00175</name>
</gene>
<protein>
    <recommendedName>
        <fullName evidence="2">Lipid II isoglutaminyl synthase (glutamine-hydrolyzing) subunit GatD</fullName>
        <ecNumber evidence="2">6.3.5.13</ecNumber>
    </recommendedName>
    <alternativeName>
        <fullName evidence="2">Lipid II isoglutaminyl synthase glutaminase subunit</fullName>
        <ecNumber evidence="2">3.5.1.2</ecNumber>
    </alternativeName>
</protein>
<dbReference type="InterPro" id="IPR033949">
    <property type="entry name" value="CobQ_GATase1"/>
</dbReference>
<dbReference type="InterPro" id="IPR029062">
    <property type="entry name" value="Class_I_gatase-like"/>
</dbReference>
<dbReference type="HAMAP" id="MF_02213">
    <property type="entry name" value="Lipid_II_synth_GatD"/>
    <property type="match status" value="1"/>
</dbReference>
<dbReference type="GO" id="GO:0016740">
    <property type="term" value="F:transferase activity"/>
    <property type="evidence" value="ECO:0007669"/>
    <property type="project" value="UniProtKB-KW"/>
</dbReference>
<dbReference type="PANTHER" id="PTHR21343:SF9">
    <property type="entry name" value="LIPID II ISOGLUTAMINYL SYNTHASE (GLUTAMINE-HYDROLYZING) SUBUNIT GATD"/>
    <property type="match status" value="1"/>
</dbReference>
<name>A0A7X2NPR0_9FIRM</name>
<dbReference type="EC" id="6.3.5.13" evidence="2"/>
<keyword evidence="1 2" id="KW-0315">Glutamine amidotransferase</keyword>
<evidence type="ECO:0000256" key="2">
    <source>
        <dbReference type="HAMAP-Rule" id="MF_02213"/>
    </source>
</evidence>
<dbReference type="EC" id="3.5.1.2" evidence="2"/>
<feature type="domain" description="CobB/CobQ-like glutamine amidotransferase" evidence="3">
    <location>
        <begin position="4"/>
        <end position="200"/>
    </location>
</feature>
<keyword evidence="2" id="KW-0378">Hydrolase</keyword>
<evidence type="ECO:0000313" key="4">
    <source>
        <dbReference type="EMBL" id="MSS57327.1"/>
    </source>
</evidence>
<proteinExistence type="inferred from homology"/>
<dbReference type="GO" id="GO:0140282">
    <property type="term" value="F:carbon-nitrogen ligase activity on lipid II"/>
    <property type="evidence" value="ECO:0007669"/>
    <property type="project" value="UniProtKB-UniRule"/>
</dbReference>
<evidence type="ECO:0000259" key="3">
    <source>
        <dbReference type="Pfam" id="PF07685"/>
    </source>
</evidence>
<comment type="pathway">
    <text evidence="2">Cell wall biogenesis; peptidoglycan biosynthesis.</text>
</comment>
<feature type="active site" description="Nucleophile" evidence="2">
    <location>
        <position position="93"/>
    </location>
</feature>
<keyword evidence="2" id="KW-0573">Peptidoglycan synthesis</keyword>
<dbReference type="CDD" id="cd01750">
    <property type="entry name" value="GATase1_CobQ"/>
    <property type="match status" value="1"/>
</dbReference>
<dbReference type="InterPro" id="IPR011698">
    <property type="entry name" value="GATase_3"/>
</dbReference>
<dbReference type="AlphaFoldDB" id="A0A7X2NPR0"/>
<dbReference type="GO" id="GO:0004359">
    <property type="term" value="F:glutaminase activity"/>
    <property type="evidence" value="ECO:0007669"/>
    <property type="project" value="UniProtKB-UniRule"/>
</dbReference>
<comment type="caution">
    <text evidence="4">The sequence shown here is derived from an EMBL/GenBank/DDBJ whole genome shotgun (WGS) entry which is preliminary data.</text>
</comment>
<reference evidence="4 5" key="1">
    <citation type="submission" date="2019-08" db="EMBL/GenBank/DDBJ databases">
        <title>In-depth cultivation of the pig gut microbiome towards novel bacterial diversity and tailored functional studies.</title>
        <authorList>
            <person name="Wylensek D."/>
            <person name="Hitch T.C.A."/>
            <person name="Clavel T."/>
        </authorList>
    </citation>
    <scope>NUCLEOTIDE SEQUENCE [LARGE SCALE GENOMIC DNA]</scope>
    <source>
        <strain evidence="4 5">Oil+RF-744-GAM-WT-6</strain>
    </source>
</reference>
<accession>A0A7X2NPR0</accession>
<dbReference type="InterPro" id="IPR043702">
    <property type="entry name" value="Lipid_II_synth_GatD"/>
</dbReference>
<dbReference type="PROSITE" id="PS51274">
    <property type="entry name" value="GATASE_COBBQ"/>
    <property type="match status" value="1"/>
</dbReference>
<keyword evidence="4" id="KW-0808">Transferase</keyword>
<feature type="binding site" evidence="2">
    <location>
        <position position="129"/>
    </location>
    <ligand>
        <name>substrate</name>
    </ligand>
</feature>
<organism evidence="4 5">
    <name type="scientific">Stecheria intestinalis</name>
    <dbReference type="NCBI Taxonomy" id="2606630"/>
    <lineage>
        <taxon>Bacteria</taxon>
        <taxon>Bacillati</taxon>
        <taxon>Bacillota</taxon>
        <taxon>Erysipelotrichia</taxon>
        <taxon>Erysipelotrichales</taxon>
        <taxon>Erysipelotrichaceae</taxon>
        <taxon>Stecheria</taxon>
    </lineage>
</organism>
<comment type="similarity">
    <text evidence="2">Belongs to the CobB/CobQ family. GatD subfamily.</text>
</comment>
<comment type="catalytic activity">
    <reaction evidence="2">
        <text>beta-D-GlcNAc-(1-&gt;4)-Mur2Ac(oyl-L-Ala-gamma-D-Glu-L-Lys-D-Ala-D-Ala)-di-trans,octa-cis-undecaprenyl diphosphate + L-glutamine + ATP + H2O = beta-D-GlcNAc-(1-&gt;4)-Mur2Ac(oyl-L-Ala-D-isoglutaminyl-L-Lys-D-Ala-D-Ala)-di-trans,octa-cis-undecaprenyl diphosphate + L-glutamate + ADP + phosphate + H(+)</text>
        <dbReference type="Rhea" id="RHEA:57928"/>
        <dbReference type="ChEBI" id="CHEBI:15377"/>
        <dbReference type="ChEBI" id="CHEBI:15378"/>
        <dbReference type="ChEBI" id="CHEBI:29985"/>
        <dbReference type="ChEBI" id="CHEBI:30616"/>
        <dbReference type="ChEBI" id="CHEBI:43474"/>
        <dbReference type="ChEBI" id="CHEBI:58359"/>
        <dbReference type="ChEBI" id="CHEBI:60033"/>
        <dbReference type="ChEBI" id="CHEBI:62233"/>
        <dbReference type="ChEBI" id="CHEBI:456216"/>
        <dbReference type="EC" id="6.3.5.13"/>
    </reaction>
</comment>
<keyword evidence="2" id="KW-0961">Cell wall biogenesis/degradation</keyword>
<dbReference type="UniPathway" id="UPA00219"/>
<dbReference type="RefSeq" id="WP_154501986.1">
    <property type="nucleotide sequence ID" value="NZ_VUMN01000001.1"/>
</dbReference>
<evidence type="ECO:0000313" key="5">
    <source>
        <dbReference type="Proteomes" id="UP000461880"/>
    </source>
</evidence>
<dbReference type="GO" id="GO:0071555">
    <property type="term" value="P:cell wall organization"/>
    <property type="evidence" value="ECO:0007669"/>
    <property type="project" value="UniProtKB-KW"/>
</dbReference>
<dbReference type="Gene3D" id="3.40.50.880">
    <property type="match status" value="1"/>
</dbReference>
<keyword evidence="2" id="KW-0436">Ligase</keyword>
<dbReference type="SUPFAM" id="SSF52317">
    <property type="entry name" value="Class I glutamine amidotransferase-like"/>
    <property type="match status" value="1"/>
</dbReference>
<keyword evidence="2" id="KW-0133">Cell shape</keyword>
<dbReference type="Proteomes" id="UP000461880">
    <property type="component" value="Unassembled WGS sequence"/>
</dbReference>
<dbReference type="GO" id="GO:0009236">
    <property type="term" value="P:cobalamin biosynthetic process"/>
    <property type="evidence" value="ECO:0007669"/>
    <property type="project" value="InterPro"/>
</dbReference>
<keyword evidence="5" id="KW-1185">Reference proteome</keyword>
<comment type="function">
    <text evidence="2">The lipid II isoglutaminyl synthase complex catalyzes the formation of alpha-D-isoglutamine in the cell wall lipid II stem peptide. The GatD subunit catalyzes the hydrolysis of glutamine to glutamate and ammonia. The resulting ammonia molecule is channeled to the active site of MurT.</text>
</comment>
<evidence type="ECO:0000256" key="1">
    <source>
        <dbReference type="ARBA" id="ARBA00022962"/>
    </source>
</evidence>
<dbReference type="GO" id="GO:0009252">
    <property type="term" value="P:peptidoglycan biosynthetic process"/>
    <property type="evidence" value="ECO:0007669"/>
    <property type="project" value="UniProtKB-UniRule"/>
</dbReference>
<dbReference type="PANTHER" id="PTHR21343">
    <property type="entry name" value="DETHIOBIOTIN SYNTHETASE"/>
    <property type="match status" value="1"/>
</dbReference>
<sequence>MDLKILWMYHDLMDLYGDKGNIQVLKTRCAERKIPCIVDTCGIGEERDPRNYDLFFLGGGADREQEMIYQDLLTRKPLIEEAMAQGTAFLLICGGYQLFGKYYRDQDGNQVPGLNLFDYYTEASDRDHRCIGNIAVEAHMDGDTFEAVGFENHGGQTRNVATPLAKVLSGHGNTFDGRNEGFVNDQVLATYMHGPLLPKNPKIADLVTRRALKKRFGEVTLEPLDDTLENKAREVMLKRLHVHDETKG</sequence>
<comment type="catalytic activity">
    <reaction evidence="2">
        <text>L-glutamine + H2O = L-glutamate + NH4(+)</text>
        <dbReference type="Rhea" id="RHEA:15889"/>
        <dbReference type="ChEBI" id="CHEBI:15377"/>
        <dbReference type="ChEBI" id="CHEBI:28938"/>
        <dbReference type="ChEBI" id="CHEBI:29985"/>
        <dbReference type="ChEBI" id="CHEBI:58359"/>
        <dbReference type="EC" id="3.5.1.2"/>
    </reaction>
</comment>
<feature type="active site" evidence="2">
    <location>
        <position position="193"/>
    </location>
</feature>
<dbReference type="Pfam" id="PF07685">
    <property type="entry name" value="GATase_3"/>
    <property type="match status" value="1"/>
</dbReference>
<dbReference type="GO" id="GO:0008360">
    <property type="term" value="P:regulation of cell shape"/>
    <property type="evidence" value="ECO:0007669"/>
    <property type="project" value="UniProtKB-KW"/>
</dbReference>
<comment type="subunit">
    <text evidence="2">Forms a heterodimer with MurT.</text>
</comment>